<name>A0A0A2SRR2_9GAMM</name>
<keyword evidence="10 18" id="KW-0378">Hydrolase</keyword>
<keyword evidence="4" id="KW-0997">Cell inner membrane</keyword>
<evidence type="ECO:0000256" key="15">
    <source>
        <dbReference type="ARBA" id="ARBA00067082"/>
    </source>
</evidence>
<dbReference type="GO" id="GO:0005886">
    <property type="term" value="C:plasma membrane"/>
    <property type="evidence" value="ECO:0007669"/>
    <property type="project" value="UniProtKB-SubCell"/>
</dbReference>
<evidence type="ECO:0000259" key="20">
    <source>
        <dbReference type="Pfam" id="PF01478"/>
    </source>
</evidence>
<dbReference type="GO" id="GO:0032259">
    <property type="term" value="P:methylation"/>
    <property type="evidence" value="ECO:0007669"/>
    <property type="project" value="UniProtKB-KW"/>
</dbReference>
<feature type="transmembrane region" description="Helical" evidence="19">
    <location>
        <begin position="128"/>
        <end position="148"/>
    </location>
</feature>
<evidence type="ECO:0000313" key="23">
    <source>
        <dbReference type="Proteomes" id="UP000054422"/>
    </source>
</evidence>
<keyword evidence="6 18" id="KW-0645">Protease</keyword>
<dbReference type="RefSeq" id="WP_035887794.1">
    <property type="nucleotide sequence ID" value="NZ_JNCF01000009.1"/>
</dbReference>
<evidence type="ECO:0000256" key="14">
    <source>
        <dbReference type="ARBA" id="ARBA00050401"/>
    </source>
</evidence>
<accession>A0A0A2SRR2</accession>
<evidence type="ECO:0000256" key="17">
    <source>
        <dbReference type="RuleBase" id="RU003793"/>
    </source>
</evidence>
<reference evidence="22 23" key="1">
    <citation type="submission" date="2014-05" db="EMBL/GenBank/DDBJ databases">
        <authorList>
            <person name="Rizzardi K."/>
            <person name="Winiecka-Krusnell J."/>
            <person name="Ramliden M."/>
            <person name="Alm E."/>
            <person name="Andersson S."/>
            <person name="Byfors S."/>
        </authorList>
    </citation>
    <scope>NUCLEOTIDE SEQUENCE [LARGE SCALE GENOMIC DNA]</scope>
    <source>
        <strain evidence="22 23">LEGN</strain>
    </source>
</reference>
<evidence type="ECO:0000256" key="11">
    <source>
        <dbReference type="ARBA" id="ARBA00022989"/>
    </source>
</evidence>
<dbReference type="Pfam" id="PF01478">
    <property type="entry name" value="Peptidase_A24"/>
    <property type="match status" value="1"/>
</dbReference>
<keyword evidence="9 18" id="KW-0812">Transmembrane</keyword>
<evidence type="ECO:0000256" key="19">
    <source>
        <dbReference type="SAM" id="Phobius"/>
    </source>
</evidence>
<dbReference type="Gene3D" id="1.20.120.1220">
    <property type="match status" value="1"/>
</dbReference>
<keyword evidence="8" id="KW-0949">S-adenosyl-L-methionine</keyword>
<feature type="domain" description="Prepilin peptidase A24 N-terminal" evidence="21">
    <location>
        <begin position="20"/>
        <end position="126"/>
    </location>
</feature>
<organism evidence="22 23">
    <name type="scientific">Legionella norrlandica</name>
    <dbReference type="NCBI Taxonomy" id="1498499"/>
    <lineage>
        <taxon>Bacteria</taxon>
        <taxon>Pseudomonadati</taxon>
        <taxon>Pseudomonadota</taxon>
        <taxon>Gammaproteobacteria</taxon>
        <taxon>Legionellales</taxon>
        <taxon>Legionellaceae</taxon>
        <taxon>Legionella</taxon>
    </lineage>
</organism>
<dbReference type="STRING" id="1498499.EP47_12370"/>
<evidence type="ECO:0000256" key="4">
    <source>
        <dbReference type="ARBA" id="ARBA00022519"/>
    </source>
</evidence>
<dbReference type="InterPro" id="IPR014032">
    <property type="entry name" value="Peptidase_A24A_bac"/>
</dbReference>
<dbReference type="GO" id="GO:0006465">
    <property type="term" value="P:signal peptide processing"/>
    <property type="evidence" value="ECO:0007669"/>
    <property type="project" value="TreeGrafter"/>
</dbReference>
<feature type="transmembrane region" description="Helical" evidence="19">
    <location>
        <begin position="12"/>
        <end position="35"/>
    </location>
</feature>
<keyword evidence="7 18" id="KW-0808">Transferase</keyword>
<dbReference type="InterPro" id="IPR000045">
    <property type="entry name" value="Prepilin_IV_endopep_pep"/>
</dbReference>
<dbReference type="PANTHER" id="PTHR30487">
    <property type="entry name" value="TYPE 4 PREPILIN-LIKE PROTEINS LEADER PEPTIDE-PROCESSING ENZYME"/>
    <property type="match status" value="1"/>
</dbReference>
<comment type="similarity">
    <text evidence="2 17">Belongs to the peptidase A24 family.</text>
</comment>
<evidence type="ECO:0000256" key="12">
    <source>
        <dbReference type="ARBA" id="ARBA00023136"/>
    </source>
</evidence>
<dbReference type="PANTHER" id="PTHR30487:SF0">
    <property type="entry name" value="PREPILIN LEADER PEPTIDASE_N-METHYLTRANSFERASE-RELATED"/>
    <property type="match status" value="1"/>
</dbReference>
<evidence type="ECO:0000256" key="9">
    <source>
        <dbReference type="ARBA" id="ARBA00022692"/>
    </source>
</evidence>
<dbReference type="EC" id="2.1.1.-" evidence="18"/>
<dbReference type="Pfam" id="PF06750">
    <property type="entry name" value="A24_N_bact"/>
    <property type="match status" value="1"/>
</dbReference>
<dbReference type="FunFam" id="1.20.120.1220:FF:000001">
    <property type="entry name" value="Type 4 prepilin-like proteins leader peptide-processing enzyme"/>
    <property type="match status" value="1"/>
</dbReference>
<keyword evidence="3" id="KW-1003">Cell membrane</keyword>
<feature type="transmembrane region" description="Helical" evidence="19">
    <location>
        <begin position="179"/>
        <end position="203"/>
    </location>
</feature>
<feature type="transmembrane region" description="Helical" evidence="19">
    <location>
        <begin position="260"/>
        <end position="284"/>
    </location>
</feature>
<dbReference type="EMBL" id="JNCF01000009">
    <property type="protein sequence ID" value="KGP63820.1"/>
    <property type="molecule type" value="Genomic_DNA"/>
</dbReference>
<evidence type="ECO:0000256" key="13">
    <source>
        <dbReference type="ARBA" id="ARBA00023268"/>
    </source>
</evidence>
<dbReference type="PRINTS" id="PR00864">
    <property type="entry name" value="PREPILNPTASE"/>
</dbReference>
<dbReference type="GO" id="GO:0004190">
    <property type="term" value="F:aspartic-type endopeptidase activity"/>
    <property type="evidence" value="ECO:0007669"/>
    <property type="project" value="UniProtKB-EC"/>
</dbReference>
<keyword evidence="23" id="KW-1185">Reference proteome</keyword>
<evidence type="ECO:0000256" key="6">
    <source>
        <dbReference type="ARBA" id="ARBA00022670"/>
    </source>
</evidence>
<evidence type="ECO:0000313" key="22">
    <source>
        <dbReference type="EMBL" id="KGP63820.1"/>
    </source>
</evidence>
<keyword evidence="5 18" id="KW-0489">Methyltransferase</keyword>
<dbReference type="InterPro" id="IPR010627">
    <property type="entry name" value="Prepilin_pept_A24_N"/>
</dbReference>
<evidence type="ECO:0000256" key="3">
    <source>
        <dbReference type="ARBA" id="ARBA00022475"/>
    </source>
</evidence>
<gene>
    <name evidence="22" type="ORF">EP47_12370</name>
</gene>
<evidence type="ECO:0000256" key="18">
    <source>
        <dbReference type="RuleBase" id="RU003794"/>
    </source>
</evidence>
<keyword evidence="12 19" id="KW-0472">Membrane</keyword>
<dbReference type="AlphaFoldDB" id="A0A0A2SRR2"/>
<comment type="function">
    <text evidence="18">Plays an essential role in type IV pili and type II pseudopili formation by proteolytically removing the leader sequence from substrate proteins and subsequently monomethylating the alpha-amino group of the newly exposed N-terminal phenylalanine.</text>
</comment>
<dbReference type="InterPro" id="IPR050882">
    <property type="entry name" value="Prepilin_peptidase/N-MTase"/>
</dbReference>
<evidence type="ECO:0000256" key="10">
    <source>
        <dbReference type="ARBA" id="ARBA00022801"/>
    </source>
</evidence>
<evidence type="ECO:0000256" key="5">
    <source>
        <dbReference type="ARBA" id="ARBA00022603"/>
    </source>
</evidence>
<dbReference type="EC" id="3.4.23.43" evidence="15 18"/>
<proteinExistence type="inferred from homology"/>
<comment type="subcellular location">
    <subcellularLocation>
        <location evidence="1">Cell inner membrane</location>
        <topology evidence="1">Multi-pass membrane protein</topology>
    </subcellularLocation>
    <subcellularLocation>
        <location evidence="18">Cell membrane</location>
        <topology evidence="18">Multi-pass membrane protein</topology>
    </subcellularLocation>
</comment>
<dbReference type="GO" id="GO:0008168">
    <property type="term" value="F:methyltransferase activity"/>
    <property type="evidence" value="ECO:0007669"/>
    <property type="project" value="UniProtKB-KW"/>
</dbReference>
<keyword evidence="11 19" id="KW-1133">Transmembrane helix</keyword>
<dbReference type="OrthoDB" id="9789291at2"/>
<evidence type="ECO:0000256" key="2">
    <source>
        <dbReference type="ARBA" id="ARBA00005801"/>
    </source>
</evidence>
<protein>
    <recommendedName>
        <fullName evidence="16 18">Prepilin leader peptidase/N-methyltransferase</fullName>
        <ecNumber evidence="18">2.1.1.-</ecNumber>
        <ecNumber evidence="15 18">3.4.23.43</ecNumber>
    </recommendedName>
</protein>
<sequence>MIHTLITNHPWFMYLAIGLISLAIGSLLNVIIYRLPIMLQQEWREQCCELFNIEQPTEEKVKINLFLPRSFCPYCHAMVKAWQNIPILSYILLKGRCYQCKNPIAIRYPLIELSTAFLSLYASWHFGFTLQLLFALFAIWIVIPLIFIDLDHQLLPDSLTLGLLWLGLIANTQDIFVSLPIAVLSCAGAYVALWLFINLFYLITGKVGMGHGDFKLFAAFGAWFGWMYLPLILLLSSITGTIIGLIYLNIKEKSKDTAIPFGPFLCISGLIAMFWGQSIINWYIKFWS</sequence>
<feature type="transmembrane region" description="Helical" evidence="19">
    <location>
        <begin position="223"/>
        <end position="248"/>
    </location>
</feature>
<keyword evidence="13 18" id="KW-0511">Multifunctional enzyme</keyword>
<comment type="catalytic activity">
    <reaction evidence="14 18">
        <text>Typically cleaves a -Gly-|-Phe- bond to release an N-terminal, basic peptide of 5-8 residues from type IV prepilin, and then N-methylates the new N-terminal amino group, the methyl donor being S-adenosyl-L-methionine.</text>
        <dbReference type="EC" id="3.4.23.43"/>
    </reaction>
</comment>
<dbReference type="Proteomes" id="UP000054422">
    <property type="component" value="Unassembled WGS sequence"/>
</dbReference>
<comment type="caution">
    <text evidence="22">The sequence shown here is derived from an EMBL/GenBank/DDBJ whole genome shotgun (WGS) entry which is preliminary data.</text>
</comment>
<evidence type="ECO:0000256" key="16">
    <source>
        <dbReference type="ARBA" id="ARBA00071870"/>
    </source>
</evidence>
<feature type="domain" description="Prepilin type IV endopeptidase peptidase" evidence="20">
    <location>
        <begin position="136"/>
        <end position="245"/>
    </location>
</feature>
<evidence type="ECO:0000256" key="8">
    <source>
        <dbReference type="ARBA" id="ARBA00022691"/>
    </source>
</evidence>
<evidence type="ECO:0000256" key="1">
    <source>
        <dbReference type="ARBA" id="ARBA00004429"/>
    </source>
</evidence>
<evidence type="ECO:0000259" key="21">
    <source>
        <dbReference type="Pfam" id="PF06750"/>
    </source>
</evidence>
<evidence type="ECO:0000256" key="7">
    <source>
        <dbReference type="ARBA" id="ARBA00022679"/>
    </source>
</evidence>